<proteinExistence type="predicted"/>
<organism evidence="2 3">
    <name type="scientific">SAR86 cluster bacterium</name>
    <dbReference type="NCBI Taxonomy" id="2030880"/>
    <lineage>
        <taxon>Bacteria</taxon>
        <taxon>Pseudomonadati</taxon>
        <taxon>Pseudomonadota</taxon>
        <taxon>Gammaproteobacteria</taxon>
        <taxon>SAR86 cluster</taxon>
    </lineage>
</organism>
<gene>
    <name evidence="2" type="ORF">COC19_05530</name>
</gene>
<accession>A0A2A4MM84</accession>
<protein>
    <submittedName>
        <fullName evidence="2">Uncharacterized protein</fullName>
    </submittedName>
</protein>
<keyword evidence="1" id="KW-0472">Membrane</keyword>
<sequence>MNLKPRLKSSPDDGVVVAVIASVTISAYVLSYWVSQVISTLELLELAYGAVKFFNNPLVF</sequence>
<dbReference type="Proteomes" id="UP000218172">
    <property type="component" value="Unassembled WGS sequence"/>
</dbReference>
<evidence type="ECO:0000256" key="1">
    <source>
        <dbReference type="SAM" id="Phobius"/>
    </source>
</evidence>
<feature type="transmembrane region" description="Helical" evidence="1">
    <location>
        <begin position="15"/>
        <end position="34"/>
    </location>
</feature>
<keyword evidence="1" id="KW-1133">Transmembrane helix</keyword>
<comment type="caution">
    <text evidence="2">The sequence shown here is derived from an EMBL/GenBank/DDBJ whole genome shotgun (WGS) entry which is preliminary data.</text>
</comment>
<dbReference type="EMBL" id="NVQR01000083">
    <property type="protein sequence ID" value="PCH60726.1"/>
    <property type="molecule type" value="Genomic_DNA"/>
</dbReference>
<name>A0A2A4MM84_9GAMM</name>
<evidence type="ECO:0000313" key="2">
    <source>
        <dbReference type="EMBL" id="PCH60726.1"/>
    </source>
</evidence>
<dbReference type="AlphaFoldDB" id="A0A2A4MM84"/>
<keyword evidence="1" id="KW-0812">Transmembrane</keyword>
<reference evidence="3" key="1">
    <citation type="submission" date="2017-08" db="EMBL/GenBank/DDBJ databases">
        <title>A dynamic microbial community with high functional redundancy inhabits the cold, oxic subseafloor aquifer.</title>
        <authorList>
            <person name="Tully B.J."/>
            <person name="Wheat C.G."/>
            <person name="Glazer B.T."/>
            <person name="Huber J.A."/>
        </authorList>
    </citation>
    <scope>NUCLEOTIDE SEQUENCE [LARGE SCALE GENOMIC DNA]</scope>
</reference>
<evidence type="ECO:0000313" key="3">
    <source>
        <dbReference type="Proteomes" id="UP000218172"/>
    </source>
</evidence>